<dbReference type="Proteomes" id="UP001054945">
    <property type="component" value="Unassembled WGS sequence"/>
</dbReference>
<protein>
    <submittedName>
        <fullName evidence="1">Uncharacterized protein</fullName>
    </submittedName>
</protein>
<sequence>MRQISGLRNYHFDRASRNSSSESNVSVHLPVLERILGDKLRENSRLKELNDQLFFFLQVQHKRYQIEDLSKLLFVKDNNEEKKFVLQELKEKASQCNVEIQNLKKAVIKNN</sequence>
<comment type="caution">
    <text evidence="1">The sequence shown here is derived from an EMBL/GenBank/DDBJ whole genome shotgun (WGS) entry which is preliminary data.</text>
</comment>
<reference evidence="1 2" key="1">
    <citation type="submission" date="2021-06" db="EMBL/GenBank/DDBJ databases">
        <title>Caerostris extrusa draft genome.</title>
        <authorList>
            <person name="Kono N."/>
            <person name="Arakawa K."/>
        </authorList>
    </citation>
    <scope>NUCLEOTIDE SEQUENCE [LARGE SCALE GENOMIC DNA]</scope>
</reference>
<dbReference type="AlphaFoldDB" id="A0AAV4P0V9"/>
<evidence type="ECO:0000313" key="2">
    <source>
        <dbReference type="Proteomes" id="UP001054945"/>
    </source>
</evidence>
<name>A0AAV4P0V9_CAEEX</name>
<proteinExistence type="predicted"/>
<dbReference type="EMBL" id="BPLR01003890">
    <property type="protein sequence ID" value="GIX89841.1"/>
    <property type="molecule type" value="Genomic_DNA"/>
</dbReference>
<organism evidence="1 2">
    <name type="scientific">Caerostris extrusa</name>
    <name type="common">Bark spider</name>
    <name type="synonym">Caerostris bankana</name>
    <dbReference type="NCBI Taxonomy" id="172846"/>
    <lineage>
        <taxon>Eukaryota</taxon>
        <taxon>Metazoa</taxon>
        <taxon>Ecdysozoa</taxon>
        <taxon>Arthropoda</taxon>
        <taxon>Chelicerata</taxon>
        <taxon>Arachnida</taxon>
        <taxon>Araneae</taxon>
        <taxon>Araneomorphae</taxon>
        <taxon>Entelegynae</taxon>
        <taxon>Araneoidea</taxon>
        <taxon>Araneidae</taxon>
        <taxon>Caerostris</taxon>
    </lineage>
</organism>
<keyword evidence="2" id="KW-1185">Reference proteome</keyword>
<accession>A0AAV4P0V9</accession>
<gene>
    <name evidence="1" type="ORF">CEXT_682461</name>
</gene>
<evidence type="ECO:0000313" key="1">
    <source>
        <dbReference type="EMBL" id="GIX89841.1"/>
    </source>
</evidence>